<evidence type="ECO:0000313" key="2">
    <source>
        <dbReference type="Proteomes" id="UP000280395"/>
    </source>
</evidence>
<name>A0A3M5V2I3_PSESX</name>
<gene>
    <name evidence="1" type="ORF">ALP29_201389</name>
</gene>
<accession>A0A3M5V2I3</accession>
<proteinExistence type="predicted"/>
<dbReference type="AlphaFoldDB" id="A0A3M5V2I3"/>
<protein>
    <submittedName>
        <fullName evidence="1">Uncharacterized protein</fullName>
    </submittedName>
</protein>
<reference evidence="1 2" key="1">
    <citation type="submission" date="2018-08" db="EMBL/GenBank/DDBJ databases">
        <title>Recombination of ecologically and evolutionarily significant loci maintains genetic cohesion in the Pseudomonas syringae species complex.</title>
        <authorList>
            <person name="Dillon M."/>
            <person name="Thakur S."/>
            <person name="Almeida R.N.D."/>
            <person name="Weir B.S."/>
            <person name="Guttman D.S."/>
        </authorList>
    </citation>
    <scope>NUCLEOTIDE SEQUENCE [LARGE SCALE GENOMIC DNA]</scope>
    <source>
        <strain evidence="1 2">ICMP 14479</strain>
    </source>
</reference>
<organism evidence="1 2">
    <name type="scientific">Pseudomonas syringae pv. avii</name>
    <dbReference type="NCBI Taxonomy" id="663959"/>
    <lineage>
        <taxon>Bacteria</taxon>
        <taxon>Pseudomonadati</taxon>
        <taxon>Pseudomonadota</taxon>
        <taxon>Gammaproteobacteria</taxon>
        <taxon>Pseudomonadales</taxon>
        <taxon>Pseudomonadaceae</taxon>
        <taxon>Pseudomonas</taxon>
        <taxon>Pseudomonas syringae</taxon>
    </lineage>
</organism>
<dbReference type="EMBL" id="RBUA01000970">
    <property type="protein sequence ID" value="RMU52392.1"/>
    <property type="molecule type" value="Genomic_DNA"/>
</dbReference>
<sequence length="45" mass="5057">MLPKINQHPVALHRVHMTGNSVGHDAAHTVLVKKIFQAKLDMICR</sequence>
<evidence type="ECO:0000313" key="1">
    <source>
        <dbReference type="EMBL" id="RMU52392.1"/>
    </source>
</evidence>
<comment type="caution">
    <text evidence="1">The sequence shown here is derived from an EMBL/GenBank/DDBJ whole genome shotgun (WGS) entry which is preliminary data.</text>
</comment>
<dbReference type="Proteomes" id="UP000280395">
    <property type="component" value="Unassembled WGS sequence"/>
</dbReference>